<dbReference type="Pfam" id="PF08386">
    <property type="entry name" value="Abhydrolase_4"/>
    <property type="match status" value="1"/>
</dbReference>
<keyword evidence="2 4" id="KW-0732">Signal</keyword>
<dbReference type="SUPFAM" id="SSF53474">
    <property type="entry name" value="alpha/beta-Hydrolases"/>
    <property type="match status" value="1"/>
</dbReference>
<evidence type="ECO:0000313" key="7">
    <source>
        <dbReference type="EMBL" id="MDX8030892.1"/>
    </source>
</evidence>
<dbReference type="RefSeq" id="WP_319965934.1">
    <property type="nucleotide sequence ID" value="NZ_JAXAVW010000008.1"/>
</dbReference>
<dbReference type="Gene3D" id="3.40.50.1820">
    <property type="entry name" value="alpha/beta hydrolase"/>
    <property type="match status" value="1"/>
</dbReference>
<dbReference type="InterPro" id="IPR000073">
    <property type="entry name" value="AB_hydrolase_1"/>
</dbReference>
<dbReference type="InterPro" id="IPR029058">
    <property type="entry name" value="AB_hydrolase_fold"/>
</dbReference>
<evidence type="ECO:0000256" key="1">
    <source>
        <dbReference type="ARBA" id="ARBA00010088"/>
    </source>
</evidence>
<dbReference type="PANTHER" id="PTHR43248">
    <property type="entry name" value="2-SUCCINYL-6-HYDROXY-2,4-CYCLOHEXADIENE-1-CARBOXYLATE SYNTHASE"/>
    <property type="match status" value="1"/>
</dbReference>
<protein>
    <submittedName>
        <fullName evidence="7">Alpha/beta hydrolase</fullName>
    </submittedName>
</protein>
<feature type="chain" id="PRO_5046118643" evidence="4">
    <location>
        <begin position="27"/>
        <end position="515"/>
    </location>
</feature>
<evidence type="ECO:0000256" key="4">
    <source>
        <dbReference type="SAM" id="SignalP"/>
    </source>
</evidence>
<dbReference type="InterPro" id="IPR051601">
    <property type="entry name" value="Serine_prot/Carboxylest_S33"/>
</dbReference>
<accession>A0ABU4SYC8</accession>
<gene>
    <name evidence="7" type="ORF">SK803_11750</name>
</gene>
<keyword evidence="3 7" id="KW-0378">Hydrolase</keyword>
<sequence>MQRKRIAAALAVVTATSPLMAPPAQAQNSLASQEITWQRCFDPVPPGFPPGAERLQCGSFTAPMDWNNPHNGKTITIAVSRTVPLNGNAKTTVFTNPGGPGGAGRTLPLIYLNRPKLSENAEIVGIDVRGTGGSDNVTCGNYQHRLATDWRDRSKANLDLIYGGMELQARFCQTKSGELGRYITTEQTVRDLDLLRQVMGREKVSWLGYSGGSWMGAYYATYFPRTLDKIVLDSNTEFTESWQKVFDNLPAGAERRFRVDYLPWVAKYDNVFHLGKTAEEVRQKYETTRARLAEQPVTLPDGTVVTPVLLDALFFTGLYDKDAFEATTVLFAQIAGVPPAALAKAQPPKQYPDALMGTQMSILCNDTPFRGDRRTLEREGDRSVRKYSLVGGYQITGPCAWWDRPDVNLKRPNGVGMDSALMVQSVRDPATPLEGARRAHRKFANSRLLTVQDEGDHGIYGFSNDCVSGVVESYLVDGVVPAKDLSCPGEPLPAPGEGTGNPLTKARELAVQLGW</sequence>
<name>A0ABU4SYC8_9PSEU</name>
<reference evidence="7 8" key="1">
    <citation type="submission" date="2023-11" db="EMBL/GenBank/DDBJ databases">
        <title>Lentzea sokolovensis, sp. nov., Lentzea kristufkii, sp. nov., and Lentzea miocenensis, sp. nov., rare actinobacteria from Sokolov Coal Basin, Miocene lacustrine sediment, Czech Republic.</title>
        <authorList>
            <person name="Lara A."/>
            <person name="Kotroba L."/>
            <person name="Nouioui I."/>
            <person name="Neumann-Schaal M."/>
            <person name="Mast Y."/>
            <person name="Chronakova A."/>
        </authorList>
    </citation>
    <scope>NUCLEOTIDE SEQUENCE [LARGE SCALE GENOMIC DNA]</scope>
    <source>
        <strain evidence="7 8">BCCO 10_0856</strain>
    </source>
</reference>
<comment type="caution">
    <text evidence="7">The sequence shown here is derived from an EMBL/GenBank/DDBJ whole genome shotgun (WGS) entry which is preliminary data.</text>
</comment>
<evidence type="ECO:0000256" key="3">
    <source>
        <dbReference type="ARBA" id="ARBA00022801"/>
    </source>
</evidence>
<comment type="similarity">
    <text evidence="1">Belongs to the peptidase S33 family.</text>
</comment>
<dbReference type="EMBL" id="JAXAVW010000008">
    <property type="protein sequence ID" value="MDX8030892.1"/>
    <property type="molecule type" value="Genomic_DNA"/>
</dbReference>
<evidence type="ECO:0000256" key="2">
    <source>
        <dbReference type="ARBA" id="ARBA00022729"/>
    </source>
</evidence>
<organism evidence="7 8">
    <name type="scientific">Lentzea miocenica</name>
    <dbReference type="NCBI Taxonomy" id="3095431"/>
    <lineage>
        <taxon>Bacteria</taxon>
        <taxon>Bacillati</taxon>
        <taxon>Actinomycetota</taxon>
        <taxon>Actinomycetes</taxon>
        <taxon>Pseudonocardiales</taxon>
        <taxon>Pseudonocardiaceae</taxon>
        <taxon>Lentzea</taxon>
    </lineage>
</organism>
<evidence type="ECO:0000259" key="5">
    <source>
        <dbReference type="Pfam" id="PF00561"/>
    </source>
</evidence>
<keyword evidence="8" id="KW-1185">Reference proteome</keyword>
<dbReference type="Pfam" id="PF00561">
    <property type="entry name" value="Abhydrolase_1"/>
    <property type="match status" value="1"/>
</dbReference>
<dbReference type="InterPro" id="IPR013595">
    <property type="entry name" value="Pept_S33_TAP-like_C"/>
</dbReference>
<dbReference type="GO" id="GO:0016787">
    <property type="term" value="F:hydrolase activity"/>
    <property type="evidence" value="ECO:0007669"/>
    <property type="project" value="UniProtKB-KW"/>
</dbReference>
<proteinExistence type="inferred from homology"/>
<evidence type="ECO:0000259" key="6">
    <source>
        <dbReference type="Pfam" id="PF08386"/>
    </source>
</evidence>
<dbReference type="PANTHER" id="PTHR43248:SF29">
    <property type="entry name" value="TRIPEPTIDYL AMINOPEPTIDASE"/>
    <property type="match status" value="1"/>
</dbReference>
<feature type="signal peptide" evidence="4">
    <location>
        <begin position="1"/>
        <end position="26"/>
    </location>
</feature>
<dbReference type="Proteomes" id="UP001285521">
    <property type="component" value="Unassembled WGS sequence"/>
</dbReference>
<feature type="domain" description="Peptidase S33 tripeptidyl aminopeptidase-like C-terminal" evidence="6">
    <location>
        <begin position="389"/>
        <end position="487"/>
    </location>
</feature>
<evidence type="ECO:0000313" key="8">
    <source>
        <dbReference type="Proteomes" id="UP001285521"/>
    </source>
</evidence>
<feature type="domain" description="AB hydrolase-1" evidence="5">
    <location>
        <begin position="97"/>
        <end position="257"/>
    </location>
</feature>